<keyword evidence="3" id="KW-1185">Reference proteome</keyword>
<gene>
    <name evidence="2" type="ORF">SAMN06265371_10396</name>
</gene>
<organism evidence="2 3">
    <name type="scientific">Lutibacter agarilyticus</name>
    <dbReference type="NCBI Taxonomy" id="1109740"/>
    <lineage>
        <taxon>Bacteria</taxon>
        <taxon>Pseudomonadati</taxon>
        <taxon>Bacteroidota</taxon>
        <taxon>Flavobacteriia</taxon>
        <taxon>Flavobacteriales</taxon>
        <taxon>Flavobacteriaceae</taxon>
        <taxon>Lutibacter</taxon>
    </lineage>
</organism>
<dbReference type="OrthoDB" id="5422202at2"/>
<dbReference type="Pfam" id="PF03993">
    <property type="entry name" value="DUF349"/>
    <property type="match status" value="5"/>
</dbReference>
<name>A0A238WDT0_9FLAO</name>
<reference evidence="2 3" key="1">
    <citation type="submission" date="2017-06" db="EMBL/GenBank/DDBJ databases">
        <authorList>
            <person name="Kim H.J."/>
            <person name="Triplett B.A."/>
        </authorList>
    </citation>
    <scope>NUCLEOTIDE SEQUENCE [LARGE SCALE GENOMIC DNA]</scope>
    <source>
        <strain evidence="2 3">DSM 29150</strain>
    </source>
</reference>
<protein>
    <recommendedName>
        <fullName evidence="4">Chromosome segregation protein</fullName>
    </recommendedName>
</protein>
<dbReference type="RefSeq" id="WP_089380775.1">
    <property type="nucleotide sequence ID" value="NZ_FZNT01000003.1"/>
</dbReference>
<feature type="compositionally biased region" description="Basic and acidic residues" evidence="1">
    <location>
        <begin position="1"/>
        <end position="10"/>
    </location>
</feature>
<evidence type="ECO:0008006" key="4">
    <source>
        <dbReference type="Google" id="ProtNLM"/>
    </source>
</evidence>
<dbReference type="EMBL" id="FZNT01000003">
    <property type="protein sequence ID" value="SNR44433.1"/>
    <property type="molecule type" value="Genomic_DNA"/>
</dbReference>
<proteinExistence type="predicted"/>
<sequence length="648" mass="76661">MLDQEHKLPMEDSTSSSEEVKSTTDNSELKEEIKKIEAPAEVKKIATTEIKLLENKAIEEIEDKIAESSEKVEHTSIELIDYSKFSLEELVAELGKLIHGNEVQSINTNVNNIKTIFNVEFGKLLKQEKEKFLIEGGDIVDFQYSNPLKSTYNSYLYDYKVKRNEFFANQEKQLNDNLEAKLEIIEDLKRLVDNSDDGGVMYKNFKEIQTKWQQTGPVPRAKYNDIWRTYHHHVERFYDLLHISNDLRELDFKHNLEEKLKLVAQAEILADSEDINQAFKELQVLHKLWKEEVGPVAREYRDEVWERFSAATKKVHDKRHDFFKDLKSKYEENIDKKLAVINEIEAVDTSKNTSRNDWQKSINEIEALRAKFFAVGQVPRGKSDKIWAKFKDATKNFNNEKNKFFKDVKKDHLENLNKKKLLIEEAIALKDSDDWESATEVMKKIQSDWKKIGHVPRKYSDKLWKEFKDACNHYFDRLHKKQEEGNQLELGVFTKKKALLKTIKEQFETEKTMTLDKLNTYISEWRELGRVPYDMRHIEMKFNKLLDKIVSNSDIDQSEMEMIKFTNLVNSYLEQKNYRKIDSEQLFVRKKIDESVREIQQLENNIGFISNVSDDNPLVKNVHEQINTIKEKLTIWKTKLKYLRELEY</sequence>
<dbReference type="Proteomes" id="UP000198384">
    <property type="component" value="Unassembled WGS sequence"/>
</dbReference>
<evidence type="ECO:0000313" key="2">
    <source>
        <dbReference type="EMBL" id="SNR44433.1"/>
    </source>
</evidence>
<dbReference type="AlphaFoldDB" id="A0A238WDT0"/>
<accession>A0A238WDT0</accession>
<feature type="region of interest" description="Disordered" evidence="1">
    <location>
        <begin position="1"/>
        <end position="33"/>
    </location>
</feature>
<feature type="compositionally biased region" description="Basic and acidic residues" evidence="1">
    <location>
        <begin position="18"/>
        <end position="33"/>
    </location>
</feature>
<dbReference type="InterPro" id="IPR007139">
    <property type="entry name" value="DUF349"/>
</dbReference>
<evidence type="ECO:0000313" key="3">
    <source>
        <dbReference type="Proteomes" id="UP000198384"/>
    </source>
</evidence>
<evidence type="ECO:0000256" key="1">
    <source>
        <dbReference type="SAM" id="MobiDB-lite"/>
    </source>
</evidence>